<reference evidence="2" key="1">
    <citation type="submission" date="2021-07" db="EMBL/GenBank/DDBJ databases">
        <authorList>
            <person name="Branca A.L. A."/>
        </authorList>
    </citation>
    <scope>NUCLEOTIDE SEQUENCE</scope>
</reference>
<keyword evidence="3" id="KW-1185">Reference proteome</keyword>
<evidence type="ECO:0000313" key="2">
    <source>
        <dbReference type="EMBL" id="CAG8893528.1"/>
    </source>
</evidence>
<proteinExistence type="predicted"/>
<accession>A0A9W4K6Z1</accession>
<dbReference type="OrthoDB" id="4159814at2759"/>
<keyword evidence="1" id="KW-1133">Transmembrane helix</keyword>
<name>A0A9W4K6Z1_9EURO</name>
<feature type="transmembrane region" description="Helical" evidence="1">
    <location>
        <begin position="38"/>
        <end position="64"/>
    </location>
</feature>
<dbReference type="Proteomes" id="UP001154252">
    <property type="component" value="Unassembled WGS sequence"/>
</dbReference>
<sequence length="112" mass="12599">MPAIPPTIEATITQSSTMNIAASLLKRSSMSNPDKYPLYIFLIIAGCIVGGLIGFSVYTMFYGLDDSNKFKDMSYEQRNYMREARQRNLNMLAVEARRPDMIVPIVPIRSGN</sequence>
<gene>
    <name evidence="2" type="ORF">PEGY_LOCUS3617</name>
</gene>
<evidence type="ECO:0000256" key="1">
    <source>
        <dbReference type="SAM" id="Phobius"/>
    </source>
</evidence>
<keyword evidence="1" id="KW-0472">Membrane</keyword>
<protein>
    <submittedName>
        <fullName evidence="2">Uncharacterized protein</fullName>
    </submittedName>
</protein>
<comment type="caution">
    <text evidence="2">The sequence shown here is derived from an EMBL/GenBank/DDBJ whole genome shotgun (WGS) entry which is preliminary data.</text>
</comment>
<dbReference type="EMBL" id="CAJVRC010000846">
    <property type="protein sequence ID" value="CAG8893528.1"/>
    <property type="molecule type" value="Genomic_DNA"/>
</dbReference>
<keyword evidence="1" id="KW-0812">Transmembrane</keyword>
<dbReference type="AlphaFoldDB" id="A0A9W4K6Z1"/>
<evidence type="ECO:0000313" key="3">
    <source>
        <dbReference type="Proteomes" id="UP001154252"/>
    </source>
</evidence>
<organism evidence="2 3">
    <name type="scientific">Penicillium egyptiacum</name>
    <dbReference type="NCBI Taxonomy" id="1303716"/>
    <lineage>
        <taxon>Eukaryota</taxon>
        <taxon>Fungi</taxon>
        <taxon>Dikarya</taxon>
        <taxon>Ascomycota</taxon>
        <taxon>Pezizomycotina</taxon>
        <taxon>Eurotiomycetes</taxon>
        <taxon>Eurotiomycetidae</taxon>
        <taxon>Eurotiales</taxon>
        <taxon>Aspergillaceae</taxon>
        <taxon>Penicillium</taxon>
    </lineage>
</organism>